<dbReference type="EMBL" id="JAOL01000067">
    <property type="protein sequence ID" value="EUA93077.1"/>
    <property type="molecule type" value="Genomic_DNA"/>
</dbReference>
<gene>
    <name evidence="1" type="ORF">I551_0429</name>
</gene>
<organism evidence="1 2">
    <name type="scientific">Mycobacterium ulcerans str. Harvey</name>
    <dbReference type="NCBI Taxonomy" id="1299332"/>
    <lineage>
        <taxon>Bacteria</taxon>
        <taxon>Bacillati</taxon>
        <taxon>Actinomycetota</taxon>
        <taxon>Actinomycetes</taxon>
        <taxon>Mycobacteriales</taxon>
        <taxon>Mycobacteriaceae</taxon>
        <taxon>Mycobacterium</taxon>
        <taxon>Mycobacterium ulcerans group</taxon>
    </lineage>
</organism>
<evidence type="ECO:0000313" key="2">
    <source>
        <dbReference type="Proteomes" id="UP000020681"/>
    </source>
</evidence>
<sequence length="95" mass="9385">MDGGVASLVNLGVADDCGVAVVLVPTGPTRRHLRGGSAAEVAEFAGTSLGVFADDDSLAAFGANPLDPCCRKASALAGRAQGRREASAVAAFLGL</sequence>
<name>A0ABN0R7F3_MYCUL</name>
<comment type="caution">
    <text evidence="1">The sequence shown here is derived from an EMBL/GenBank/DDBJ whole genome shotgun (WGS) entry which is preliminary data.</text>
</comment>
<protein>
    <submittedName>
        <fullName evidence="1">Uncharacterized protein</fullName>
    </submittedName>
</protein>
<evidence type="ECO:0000313" key="1">
    <source>
        <dbReference type="EMBL" id="EUA93077.1"/>
    </source>
</evidence>
<reference evidence="1 2" key="1">
    <citation type="submission" date="2014-01" db="EMBL/GenBank/DDBJ databases">
        <authorList>
            <person name="Dobos K."/>
            <person name="Lenaerts A."/>
            <person name="Ordway D."/>
            <person name="DeGroote M.A."/>
            <person name="Parker T."/>
            <person name="Sizemore C."/>
            <person name="Tallon L.J."/>
            <person name="Sadzewicz L.K."/>
            <person name="Sengamalay N."/>
            <person name="Fraser C.M."/>
            <person name="Hine E."/>
            <person name="Shefchek K.A."/>
            <person name="Das S.P."/>
            <person name="Tettelin H."/>
        </authorList>
    </citation>
    <scope>NUCLEOTIDE SEQUENCE [LARGE SCALE GENOMIC DNA]</scope>
    <source>
        <strain evidence="1 2">Harvey</strain>
    </source>
</reference>
<accession>A0ABN0R7F3</accession>
<proteinExistence type="predicted"/>
<keyword evidence="2" id="KW-1185">Reference proteome</keyword>
<dbReference type="Proteomes" id="UP000020681">
    <property type="component" value="Unassembled WGS sequence"/>
</dbReference>